<feature type="compositionally biased region" description="Low complexity" evidence="1">
    <location>
        <begin position="60"/>
        <end position="81"/>
    </location>
</feature>
<feature type="compositionally biased region" description="Polar residues" evidence="1">
    <location>
        <begin position="111"/>
        <end position="123"/>
    </location>
</feature>
<evidence type="ECO:0000256" key="2">
    <source>
        <dbReference type="SAM" id="SignalP"/>
    </source>
</evidence>
<feature type="region of interest" description="Disordered" evidence="1">
    <location>
        <begin position="42"/>
        <end position="123"/>
    </location>
</feature>
<feature type="compositionally biased region" description="Basic and acidic residues" evidence="1">
    <location>
        <begin position="42"/>
        <end position="59"/>
    </location>
</feature>
<evidence type="ECO:0000313" key="5">
    <source>
        <dbReference type="Proteomes" id="UP000261011"/>
    </source>
</evidence>
<organism evidence="4 5">
    <name type="scientific">Anaerococcus nagyae</name>
    <dbReference type="NCBI Taxonomy" id="1755241"/>
    <lineage>
        <taxon>Bacteria</taxon>
        <taxon>Bacillati</taxon>
        <taxon>Bacillota</taxon>
        <taxon>Tissierellia</taxon>
        <taxon>Tissierellales</taxon>
        <taxon>Peptoniphilaceae</taxon>
        <taxon>Anaerococcus</taxon>
    </lineage>
</organism>
<evidence type="ECO:0000313" key="4">
    <source>
        <dbReference type="EMBL" id="RGB77933.1"/>
    </source>
</evidence>
<dbReference type="Gene3D" id="2.30.30.40">
    <property type="entry name" value="SH3 Domains"/>
    <property type="match status" value="1"/>
</dbReference>
<accession>A0A3E2TKR7</accession>
<dbReference type="PROSITE" id="PS51781">
    <property type="entry name" value="SH3B"/>
    <property type="match status" value="1"/>
</dbReference>
<dbReference type="SMART" id="SM00287">
    <property type="entry name" value="SH3b"/>
    <property type="match status" value="1"/>
</dbReference>
<comment type="caution">
    <text evidence="4">The sequence shown here is derived from an EMBL/GenBank/DDBJ whole genome shotgun (WGS) entry which is preliminary data.</text>
</comment>
<dbReference type="OrthoDB" id="1690897at2"/>
<gene>
    <name evidence="4" type="ORF">DXA39_00315</name>
</gene>
<evidence type="ECO:0000259" key="3">
    <source>
        <dbReference type="PROSITE" id="PS51781"/>
    </source>
</evidence>
<feature type="compositionally biased region" description="Basic and acidic residues" evidence="1">
    <location>
        <begin position="82"/>
        <end position="96"/>
    </location>
</feature>
<keyword evidence="2" id="KW-0732">Signal</keyword>
<evidence type="ECO:0000256" key="1">
    <source>
        <dbReference type="SAM" id="MobiDB-lite"/>
    </source>
</evidence>
<proteinExistence type="predicted"/>
<dbReference type="EMBL" id="QVEU01000001">
    <property type="protein sequence ID" value="RGB77933.1"/>
    <property type="molecule type" value="Genomic_DNA"/>
</dbReference>
<dbReference type="RefSeq" id="WP_117519985.1">
    <property type="nucleotide sequence ID" value="NZ_QVEU01000001.1"/>
</dbReference>
<reference evidence="4 5" key="1">
    <citation type="submission" date="2018-08" db="EMBL/GenBank/DDBJ databases">
        <title>A genome reference for cultivated species of the human gut microbiota.</title>
        <authorList>
            <person name="Zou Y."/>
            <person name="Xue W."/>
            <person name="Luo G."/>
        </authorList>
    </citation>
    <scope>NUCLEOTIDE SEQUENCE [LARGE SCALE GENOMIC DNA]</scope>
    <source>
        <strain evidence="4 5">OF01-3</strain>
    </source>
</reference>
<feature type="chain" id="PRO_5017562861" evidence="2">
    <location>
        <begin position="24"/>
        <end position="173"/>
    </location>
</feature>
<dbReference type="PROSITE" id="PS51257">
    <property type="entry name" value="PROKAR_LIPOPROTEIN"/>
    <property type="match status" value="1"/>
</dbReference>
<name>A0A3E2TKR7_9FIRM</name>
<sequence>MKAKNLIYSAMILLSLAACNKEADHYESKNVKVDSVFDKVEDAKDSNDTNNQADKKENQDNQQASNNQNQEKNKDQNGNNDQVKEEDKKNPNENNKDNNANNSNNKKKYKATSSLNLRTDPNTNADNIITAIDLGTEFEALEELEANGKAWVKLEYQGKTGYVVKDLLQEVNN</sequence>
<protein>
    <submittedName>
        <fullName evidence="4">SH3 domain-containing protein</fullName>
    </submittedName>
</protein>
<dbReference type="InterPro" id="IPR003646">
    <property type="entry name" value="SH3-like_bac-type"/>
</dbReference>
<keyword evidence="5" id="KW-1185">Reference proteome</keyword>
<feature type="domain" description="SH3b" evidence="3">
    <location>
        <begin position="104"/>
        <end position="171"/>
    </location>
</feature>
<dbReference type="Proteomes" id="UP000261011">
    <property type="component" value="Unassembled WGS sequence"/>
</dbReference>
<dbReference type="Pfam" id="PF08239">
    <property type="entry name" value="SH3_3"/>
    <property type="match status" value="1"/>
</dbReference>
<feature type="signal peptide" evidence="2">
    <location>
        <begin position="1"/>
        <end position="23"/>
    </location>
</feature>
<dbReference type="AlphaFoldDB" id="A0A3E2TKR7"/>